<evidence type="ECO:0000256" key="1">
    <source>
        <dbReference type="SAM" id="Phobius"/>
    </source>
</evidence>
<keyword evidence="1" id="KW-0472">Membrane</keyword>
<sequence length="154" mass="17602">MMAIQSTLEMCHLAESGVYLILVTFGVGLLFGLIVLTSDYLDGWLRRRALGDIPFVDEGSNMSACLRWWSRKFDCDKEYAEAYKQVSECQNSPLTFPTQYHLTHVQYSKTGKPYATRLKNNDHGIVLPLNSTKEWRTLPHDQLSFLHALSEVNT</sequence>
<dbReference type="EMBL" id="BSYA01000052">
    <property type="protein sequence ID" value="GMG29072.1"/>
    <property type="molecule type" value="Genomic_DNA"/>
</dbReference>
<name>A0AAN5BWP4_ASPOZ</name>
<protein>
    <submittedName>
        <fullName evidence="2">Unnamed protein product</fullName>
    </submittedName>
</protein>
<proteinExistence type="predicted"/>
<gene>
    <name evidence="2" type="ORF">Aory04_000538400</name>
</gene>
<accession>A0AAN5BWP4</accession>
<reference evidence="2" key="1">
    <citation type="submission" date="2023-04" db="EMBL/GenBank/DDBJ databases">
        <title>Aspergillus oryzae NBRC 4228.</title>
        <authorList>
            <person name="Ichikawa N."/>
            <person name="Sato H."/>
            <person name="Tonouchi N."/>
        </authorList>
    </citation>
    <scope>NUCLEOTIDE SEQUENCE</scope>
    <source>
        <strain evidence="2">NBRC 4228</strain>
    </source>
</reference>
<evidence type="ECO:0000313" key="2">
    <source>
        <dbReference type="EMBL" id="GMG29072.1"/>
    </source>
</evidence>
<comment type="caution">
    <text evidence="2">The sequence shown here is derived from an EMBL/GenBank/DDBJ whole genome shotgun (WGS) entry which is preliminary data.</text>
</comment>
<evidence type="ECO:0000313" key="3">
    <source>
        <dbReference type="Proteomes" id="UP001165205"/>
    </source>
</evidence>
<keyword evidence="1" id="KW-0812">Transmembrane</keyword>
<dbReference type="AlphaFoldDB" id="A0AAN5BWP4"/>
<keyword evidence="1" id="KW-1133">Transmembrane helix</keyword>
<dbReference type="Proteomes" id="UP001165205">
    <property type="component" value="Unassembled WGS sequence"/>
</dbReference>
<feature type="transmembrane region" description="Helical" evidence="1">
    <location>
        <begin position="18"/>
        <end position="38"/>
    </location>
</feature>
<organism evidence="2 3">
    <name type="scientific">Aspergillus oryzae</name>
    <name type="common">Yellow koji mold</name>
    <dbReference type="NCBI Taxonomy" id="5062"/>
    <lineage>
        <taxon>Eukaryota</taxon>
        <taxon>Fungi</taxon>
        <taxon>Dikarya</taxon>
        <taxon>Ascomycota</taxon>
        <taxon>Pezizomycotina</taxon>
        <taxon>Eurotiomycetes</taxon>
        <taxon>Eurotiomycetidae</taxon>
        <taxon>Eurotiales</taxon>
        <taxon>Aspergillaceae</taxon>
        <taxon>Aspergillus</taxon>
        <taxon>Aspergillus subgen. Circumdati</taxon>
    </lineage>
</organism>